<dbReference type="PANTHER" id="PTHR32552:SF81">
    <property type="entry name" value="TONB-DEPENDENT OUTER MEMBRANE RECEPTOR"/>
    <property type="match status" value="1"/>
</dbReference>
<feature type="region of interest" description="Disordered" evidence="13">
    <location>
        <begin position="10"/>
        <end position="31"/>
    </location>
</feature>
<dbReference type="RefSeq" id="WP_311364312.1">
    <property type="nucleotide sequence ID" value="NZ_JAVRIC010000006.1"/>
</dbReference>
<evidence type="ECO:0000256" key="7">
    <source>
        <dbReference type="ARBA" id="ARBA00023065"/>
    </source>
</evidence>
<comment type="similarity">
    <text evidence="11 12">Belongs to the TonB-dependent receptor family.</text>
</comment>
<dbReference type="InterPro" id="IPR000531">
    <property type="entry name" value="Beta-barrel_TonB"/>
</dbReference>
<dbReference type="InterPro" id="IPR039426">
    <property type="entry name" value="TonB-dep_rcpt-like"/>
</dbReference>
<dbReference type="InterPro" id="IPR012910">
    <property type="entry name" value="Plug_dom"/>
</dbReference>
<evidence type="ECO:0000259" key="15">
    <source>
        <dbReference type="Pfam" id="PF07715"/>
    </source>
</evidence>
<name>A0ABU2WHB2_9GAMM</name>
<evidence type="ECO:0000256" key="1">
    <source>
        <dbReference type="ARBA" id="ARBA00004571"/>
    </source>
</evidence>
<keyword evidence="3 11" id="KW-1134">Transmembrane beta strand</keyword>
<keyword evidence="6" id="KW-0408">Iron</keyword>
<evidence type="ECO:0000313" key="16">
    <source>
        <dbReference type="EMBL" id="MDT0496918.1"/>
    </source>
</evidence>
<keyword evidence="2 11" id="KW-0813">Transport</keyword>
<dbReference type="Proteomes" id="UP001254608">
    <property type="component" value="Unassembled WGS sequence"/>
</dbReference>
<keyword evidence="4" id="KW-0410">Iron transport</keyword>
<evidence type="ECO:0000256" key="8">
    <source>
        <dbReference type="ARBA" id="ARBA00023077"/>
    </source>
</evidence>
<dbReference type="PROSITE" id="PS52016">
    <property type="entry name" value="TONB_DEPENDENT_REC_3"/>
    <property type="match status" value="1"/>
</dbReference>
<reference evidence="16 17" key="1">
    <citation type="submission" date="2023-09" db="EMBL/GenBank/DDBJ databases">
        <authorList>
            <person name="Rey-Velasco X."/>
        </authorList>
    </citation>
    <scope>NUCLEOTIDE SEQUENCE [LARGE SCALE GENOMIC DNA]</scope>
    <source>
        <strain evidence="16 17">W345</strain>
    </source>
</reference>
<evidence type="ECO:0000256" key="11">
    <source>
        <dbReference type="PROSITE-ProRule" id="PRU01360"/>
    </source>
</evidence>
<evidence type="ECO:0000256" key="3">
    <source>
        <dbReference type="ARBA" id="ARBA00022452"/>
    </source>
</evidence>
<protein>
    <submittedName>
        <fullName evidence="16">TonB-dependent receptor</fullName>
    </submittedName>
</protein>
<gene>
    <name evidence="16" type="ORF">RM530_06005</name>
</gene>
<keyword evidence="8 12" id="KW-0798">TonB box</keyword>
<keyword evidence="16" id="KW-0675">Receptor</keyword>
<dbReference type="PANTHER" id="PTHR32552">
    <property type="entry name" value="FERRICHROME IRON RECEPTOR-RELATED"/>
    <property type="match status" value="1"/>
</dbReference>
<evidence type="ECO:0000256" key="10">
    <source>
        <dbReference type="ARBA" id="ARBA00023237"/>
    </source>
</evidence>
<sequence>MLSLVAMPALAQDVQTEDGEPDSTRPTNNRAPVQLEEIVVTAQKKVQNLQDVPVSVGVVDTQAMRDAGSFDAGDLENRVANVEIDIDPQAPVIGIRGFATETDNVGFDPSVGLSVDYVALGRPEFVADGLFDLERIEVLRGSQGTLFGKNTIAGVINFLSAEPSPYFSGDVLASIGDPDQKRVEAGVSVPLGDWLSARLSGLYWDRDGEVDNTTLNRTEGNLEQRAGRLKLMATPGSGWTLGLSAQYSDTSVDYPPWQLFDAAPAALAYSREYDPQTEDDPLDTQTAMNVPGYVERTSDLSRALIEYDHGAVLGLQGLTSTAVIGHAAFDLATIIDIDVSPADLIITDFRNDFSQDSIELRTAGEAGSLFGLGGHVEFVTGVYGYRSDLESHLDTIAGDNLVGFALSAAGFDALGLGDIPGTGLIASLLDALQPLPGIPINDQLLRGFEQDSESHAVFGQMTWHLGERLATIVGLRYGVEDKDADFDVQTVGPGLVGLVVGADTFTTSLNRHETDFSPKLGLQYEWSDDFMSFLTWTRGFKGGGFNATAESADNLEFEPERASSFEAGFKSRWFDRSLTFNLTAYRTEVEDLQVVDFVNVSYEVNNAAEAILQGVEIEANWRPSIAWFSLATSMAYGKAEYDSYPNAPAAEDGNDSCGIPDGDGRQDLSGCTLPNAPKFTAALSPLFTLPIGETYALRWGVDLSYRGEQYSASDLDAHSRQGGYTLIGSRLVFGPSDERWAIIVAGTNLSDKRAKDLVFDNSVYADTYVSQQIPLRSLVASFRASW</sequence>
<evidence type="ECO:0000256" key="4">
    <source>
        <dbReference type="ARBA" id="ARBA00022496"/>
    </source>
</evidence>
<dbReference type="Pfam" id="PF00593">
    <property type="entry name" value="TonB_dep_Rec_b-barrel"/>
    <property type="match status" value="1"/>
</dbReference>
<comment type="caution">
    <text evidence="16">The sequence shown here is derived from an EMBL/GenBank/DDBJ whole genome shotgun (WGS) entry which is preliminary data.</text>
</comment>
<feature type="domain" description="TonB-dependent receptor plug" evidence="15">
    <location>
        <begin position="49"/>
        <end position="155"/>
    </location>
</feature>
<evidence type="ECO:0000256" key="9">
    <source>
        <dbReference type="ARBA" id="ARBA00023136"/>
    </source>
</evidence>
<dbReference type="Gene3D" id="2.40.170.20">
    <property type="entry name" value="TonB-dependent receptor, beta-barrel domain"/>
    <property type="match status" value="2"/>
</dbReference>
<comment type="subcellular location">
    <subcellularLocation>
        <location evidence="1 11">Cell outer membrane</location>
        <topology evidence="1 11">Multi-pass membrane protein</topology>
    </subcellularLocation>
</comment>
<keyword evidence="7" id="KW-0406">Ion transport</keyword>
<feature type="domain" description="TonB-dependent receptor-like beta-barrel" evidence="14">
    <location>
        <begin position="271"/>
        <end position="742"/>
    </location>
</feature>
<evidence type="ECO:0000256" key="5">
    <source>
        <dbReference type="ARBA" id="ARBA00022692"/>
    </source>
</evidence>
<evidence type="ECO:0000256" key="2">
    <source>
        <dbReference type="ARBA" id="ARBA00022448"/>
    </source>
</evidence>
<organism evidence="16 17">
    <name type="scientific">Banduia mediterranea</name>
    <dbReference type="NCBI Taxonomy" id="3075609"/>
    <lineage>
        <taxon>Bacteria</taxon>
        <taxon>Pseudomonadati</taxon>
        <taxon>Pseudomonadota</taxon>
        <taxon>Gammaproteobacteria</taxon>
        <taxon>Nevskiales</taxon>
        <taxon>Algiphilaceae</taxon>
        <taxon>Banduia</taxon>
    </lineage>
</organism>
<dbReference type="InterPro" id="IPR036942">
    <property type="entry name" value="Beta-barrel_TonB_sf"/>
</dbReference>
<keyword evidence="9 11" id="KW-0472">Membrane</keyword>
<evidence type="ECO:0000256" key="13">
    <source>
        <dbReference type="SAM" id="MobiDB-lite"/>
    </source>
</evidence>
<proteinExistence type="inferred from homology"/>
<dbReference type="EMBL" id="JAVRIC010000006">
    <property type="protein sequence ID" value="MDT0496918.1"/>
    <property type="molecule type" value="Genomic_DNA"/>
</dbReference>
<evidence type="ECO:0000259" key="14">
    <source>
        <dbReference type="Pfam" id="PF00593"/>
    </source>
</evidence>
<evidence type="ECO:0000256" key="12">
    <source>
        <dbReference type="RuleBase" id="RU003357"/>
    </source>
</evidence>
<evidence type="ECO:0000313" key="17">
    <source>
        <dbReference type="Proteomes" id="UP001254608"/>
    </source>
</evidence>
<accession>A0ABU2WHB2</accession>
<dbReference type="SUPFAM" id="SSF56935">
    <property type="entry name" value="Porins"/>
    <property type="match status" value="1"/>
</dbReference>
<keyword evidence="17" id="KW-1185">Reference proteome</keyword>
<keyword evidence="10 11" id="KW-0998">Cell outer membrane</keyword>
<keyword evidence="5 11" id="KW-0812">Transmembrane</keyword>
<dbReference type="Pfam" id="PF07715">
    <property type="entry name" value="Plug"/>
    <property type="match status" value="1"/>
</dbReference>
<evidence type="ECO:0000256" key="6">
    <source>
        <dbReference type="ARBA" id="ARBA00023004"/>
    </source>
</evidence>